<dbReference type="AlphaFoldDB" id="A0A9P4GH63"/>
<reference evidence="2" key="1">
    <citation type="submission" date="2020-01" db="EMBL/GenBank/DDBJ databases">
        <authorList>
            <consortium name="DOE Joint Genome Institute"/>
            <person name="Haridas S."/>
            <person name="Albert R."/>
            <person name="Binder M."/>
            <person name="Bloem J."/>
            <person name="Labutti K."/>
            <person name="Salamov A."/>
            <person name="Andreopoulos B."/>
            <person name="Baker S.E."/>
            <person name="Barry K."/>
            <person name="Bills G."/>
            <person name="Bluhm B.H."/>
            <person name="Cannon C."/>
            <person name="Castanera R."/>
            <person name="Culley D.E."/>
            <person name="Daum C."/>
            <person name="Ezra D."/>
            <person name="Gonzalez J.B."/>
            <person name="Henrissat B."/>
            <person name="Kuo A."/>
            <person name="Liang C."/>
            <person name="Lipzen A."/>
            <person name="Lutzoni F."/>
            <person name="Magnuson J."/>
            <person name="Mondo S."/>
            <person name="Nolan M."/>
            <person name="Ohm R."/>
            <person name="Pangilinan J."/>
            <person name="Park H.-J."/>
            <person name="Ramirez L."/>
            <person name="Alfaro M."/>
            <person name="Sun H."/>
            <person name="Tritt A."/>
            <person name="Yoshinaga Y."/>
            <person name="Zwiers L.-H."/>
            <person name="Turgeon B.G."/>
            <person name="Goodwin S.B."/>
            <person name="Spatafora J.W."/>
            <person name="Crous P.W."/>
            <person name="Grigoriev I.V."/>
        </authorList>
    </citation>
    <scope>NUCLEOTIDE SEQUENCE</scope>
    <source>
        <strain evidence="2">CBS 394.84</strain>
    </source>
</reference>
<protein>
    <recommendedName>
        <fullName evidence="1">2EXR domain-containing protein</fullName>
    </recommendedName>
</protein>
<dbReference type="PANTHER" id="PTHR35910:SF6">
    <property type="entry name" value="2EXR DOMAIN-CONTAINING PROTEIN"/>
    <property type="match status" value="1"/>
</dbReference>
<dbReference type="GeneID" id="63845991"/>
<keyword evidence="3" id="KW-1185">Reference proteome</keyword>
<feature type="domain" description="2EXR" evidence="1">
    <location>
        <begin position="6"/>
        <end position="101"/>
    </location>
</feature>
<dbReference type="OrthoDB" id="3513892at2759"/>
<proteinExistence type="predicted"/>
<dbReference type="Proteomes" id="UP000800039">
    <property type="component" value="Unassembled WGS sequence"/>
</dbReference>
<organism evidence="2 3">
    <name type="scientific">Cucurbitaria berberidis CBS 394.84</name>
    <dbReference type="NCBI Taxonomy" id="1168544"/>
    <lineage>
        <taxon>Eukaryota</taxon>
        <taxon>Fungi</taxon>
        <taxon>Dikarya</taxon>
        <taxon>Ascomycota</taxon>
        <taxon>Pezizomycotina</taxon>
        <taxon>Dothideomycetes</taxon>
        <taxon>Pleosporomycetidae</taxon>
        <taxon>Pleosporales</taxon>
        <taxon>Pleosporineae</taxon>
        <taxon>Cucurbitariaceae</taxon>
        <taxon>Cucurbitaria</taxon>
    </lineage>
</organism>
<dbReference type="EMBL" id="ML976616">
    <property type="protein sequence ID" value="KAF1845356.1"/>
    <property type="molecule type" value="Genomic_DNA"/>
</dbReference>
<gene>
    <name evidence="2" type="ORF">K460DRAFT_284499</name>
</gene>
<evidence type="ECO:0000313" key="2">
    <source>
        <dbReference type="EMBL" id="KAF1845356.1"/>
    </source>
</evidence>
<dbReference type="Pfam" id="PF20150">
    <property type="entry name" value="2EXR"/>
    <property type="match status" value="1"/>
</dbReference>
<sequence length="253" mass="29339">MSISVLPKEIRLQLWAHAYFSQPPRLVALATRPHHEDHKEDSFCPRYSPSPAPTVVNICQEARAEAHYQALKVGHVVTLPYDNEPNYTSEAFYFRFETDILYLPLEGPHVKHYDDSPEVGLLAHFREAIGCTPTLLRNIAIEKVVYSGFEDGSLSNVLRDFPTMKRMIMLITERNMRDDAVKKARFCRAARRIEWTYEFDQCKTGRDSEEWFRPRPFACNVDFATRKGGELEIVPKEVWREWTAEGPSMDDVE</sequence>
<comment type="caution">
    <text evidence="2">The sequence shown here is derived from an EMBL/GenBank/DDBJ whole genome shotgun (WGS) entry which is preliminary data.</text>
</comment>
<evidence type="ECO:0000313" key="3">
    <source>
        <dbReference type="Proteomes" id="UP000800039"/>
    </source>
</evidence>
<name>A0A9P4GH63_9PLEO</name>
<dbReference type="RefSeq" id="XP_040787919.1">
    <property type="nucleotide sequence ID" value="XM_040928739.1"/>
</dbReference>
<accession>A0A9P4GH63</accession>
<dbReference type="InterPro" id="IPR045518">
    <property type="entry name" value="2EXR"/>
</dbReference>
<dbReference type="PANTHER" id="PTHR35910">
    <property type="entry name" value="2EXR DOMAIN-CONTAINING PROTEIN"/>
    <property type="match status" value="1"/>
</dbReference>
<evidence type="ECO:0000259" key="1">
    <source>
        <dbReference type="Pfam" id="PF20150"/>
    </source>
</evidence>